<evidence type="ECO:0000259" key="9">
    <source>
        <dbReference type="PROSITE" id="PS50888"/>
    </source>
</evidence>
<comment type="caution">
    <text evidence="10">The sequence shown here is derived from an EMBL/GenBank/DDBJ whole genome shotgun (WGS) entry which is preliminary data.</text>
</comment>
<feature type="signal peptide" evidence="8">
    <location>
        <begin position="1"/>
        <end position="35"/>
    </location>
</feature>
<feature type="domain" description="BHLH" evidence="9">
    <location>
        <begin position="160"/>
        <end position="213"/>
    </location>
</feature>
<dbReference type="GO" id="GO:0046983">
    <property type="term" value="F:protein dimerization activity"/>
    <property type="evidence" value="ECO:0007669"/>
    <property type="project" value="InterPro"/>
</dbReference>
<dbReference type="SUPFAM" id="SSF47459">
    <property type="entry name" value="HLH, helix-loop-helix DNA-binding domain"/>
    <property type="match status" value="1"/>
</dbReference>
<evidence type="ECO:0000313" key="10">
    <source>
        <dbReference type="EMBL" id="RRT82392.1"/>
    </source>
</evidence>
<dbReference type="AlphaFoldDB" id="A0A427B1I9"/>
<accession>A0A427B1I9</accession>
<evidence type="ECO:0000256" key="1">
    <source>
        <dbReference type="ARBA" id="ARBA00004123"/>
    </source>
</evidence>
<dbReference type="PANTHER" id="PTHR11969">
    <property type="entry name" value="MAX DIMERIZATION, MAD"/>
    <property type="match status" value="1"/>
</dbReference>
<proteinExistence type="inferred from homology"/>
<dbReference type="InterPro" id="IPR011598">
    <property type="entry name" value="bHLH_dom"/>
</dbReference>
<evidence type="ECO:0000256" key="6">
    <source>
        <dbReference type="ARBA" id="ARBA00023242"/>
    </source>
</evidence>
<feature type="chain" id="PRO_5019377270" description="BHLH domain-containing protein" evidence="8">
    <location>
        <begin position="36"/>
        <end position="358"/>
    </location>
</feature>
<protein>
    <recommendedName>
        <fullName evidence="9">BHLH domain-containing protein</fullName>
    </recommendedName>
</protein>
<dbReference type="InterPro" id="IPR036638">
    <property type="entry name" value="HLH_DNA-bd_sf"/>
</dbReference>
<organism evidence="10 11">
    <name type="scientific">Ensete ventricosum</name>
    <name type="common">Abyssinian banana</name>
    <name type="synonym">Musa ensete</name>
    <dbReference type="NCBI Taxonomy" id="4639"/>
    <lineage>
        <taxon>Eukaryota</taxon>
        <taxon>Viridiplantae</taxon>
        <taxon>Streptophyta</taxon>
        <taxon>Embryophyta</taxon>
        <taxon>Tracheophyta</taxon>
        <taxon>Spermatophyta</taxon>
        <taxon>Magnoliopsida</taxon>
        <taxon>Liliopsida</taxon>
        <taxon>Zingiberales</taxon>
        <taxon>Musaceae</taxon>
        <taxon>Ensete</taxon>
    </lineage>
</organism>
<dbReference type="GO" id="GO:0000978">
    <property type="term" value="F:RNA polymerase II cis-regulatory region sequence-specific DNA binding"/>
    <property type="evidence" value="ECO:0007669"/>
    <property type="project" value="TreeGrafter"/>
</dbReference>
<sequence>MTIHGSPSHHHPTVAQLTTMLLVACLDSCATPVSSSFAFTEAFRAAPRQLYVVRALCVGKMASEAVVFQHDLPGVAMKGLYDIGRAAPGYGYGGERGRYGRWSTFCSSPVQTFDDWDVDSPPTPGAASAHREEAAGTGEAVGRRKRRRTKRLKNEEEVENQRMTHIAVERNRRKQMNEYLAVLRSLMPASHLQRVCLPLRHNILSAINFVKELEQLVHSLEARKRVKQRSEASPFAAFFTFPQYSSACSPCTNTESSGAAADVEVIVIESHANVKIFSRRRAGQLLKLVGGMQSLRLTALHLNVTAVDEMVLYIDAGPLWIIPMFVKVEADCLLTSVDEIATAIHGILAEIEEEAGHS</sequence>
<evidence type="ECO:0000313" key="11">
    <source>
        <dbReference type="Proteomes" id="UP000287651"/>
    </source>
</evidence>
<keyword evidence="8" id="KW-0732">Signal</keyword>
<dbReference type="Pfam" id="PF00010">
    <property type="entry name" value="HLH"/>
    <property type="match status" value="1"/>
</dbReference>
<evidence type="ECO:0000256" key="8">
    <source>
        <dbReference type="SAM" id="SignalP"/>
    </source>
</evidence>
<dbReference type="GO" id="GO:0000981">
    <property type="term" value="F:DNA-binding transcription factor activity, RNA polymerase II-specific"/>
    <property type="evidence" value="ECO:0007669"/>
    <property type="project" value="TreeGrafter"/>
</dbReference>
<dbReference type="EMBL" id="AMZH03000707">
    <property type="protein sequence ID" value="RRT82392.1"/>
    <property type="molecule type" value="Genomic_DNA"/>
</dbReference>
<keyword evidence="6" id="KW-0539">Nucleus</keyword>
<reference evidence="10 11" key="1">
    <citation type="journal article" date="2014" name="Agronomy (Basel)">
        <title>A Draft Genome Sequence for Ensete ventricosum, the Drought-Tolerant Tree Against Hunger.</title>
        <authorList>
            <person name="Harrison J."/>
            <person name="Moore K.A."/>
            <person name="Paszkiewicz K."/>
            <person name="Jones T."/>
            <person name="Grant M."/>
            <person name="Ambacheew D."/>
            <person name="Muzemil S."/>
            <person name="Studholme D.J."/>
        </authorList>
    </citation>
    <scope>NUCLEOTIDE SEQUENCE [LARGE SCALE GENOMIC DNA]</scope>
</reference>
<keyword evidence="5" id="KW-0804">Transcription</keyword>
<dbReference type="PROSITE" id="PS50888">
    <property type="entry name" value="BHLH"/>
    <property type="match status" value="1"/>
</dbReference>
<dbReference type="SMART" id="SM00353">
    <property type="entry name" value="HLH"/>
    <property type="match status" value="1"/>
</dbReference>
<evidence type="ECO:0000256" key="3">
    <source>
        <dbReference type="ARBA" id="ARBA00023015"/>
    </source>
</evidence>
<gene>
    <name evidence="10" type="ORF">B296_00001309</name>
</gene>
<evidence type="ECO:0000256" key="4">
    <source>
        <dbReference type="ARBA" id="ARBA00023125"/>
    </source>
</evidence>
<dbReference type="Gene3D" id="4.10.280.10">
    <property type="entry name" value="Helix-loop-helix DNA-binding domain"/>
    <property type="match status" value="1"/>
</dbReference>
<keyword evidence="3" id="KW-0805">Transcription regulation</keyword>
<evidence type="ECO:0000256" key="7">
    <source>
        <dbReference type="SAM" id="MobiDB-lite"/>
    </source>
</evidence>
<evidence type="ECO:0000256" key="5">
    <source>
        <dbReference type="ARBA" id="ARBA00023163"/>
    </source>
</evidence>
<dbReference type="Proteomes" id="UP000287651">
    <property type="component" value="Unassembled WGS sequence"/>
</dbReference>
<dbReference type="GO" id="GO:0005634">
    <property type="term" value="C:nucleus"/>
    <property type="evidence" value="ECO:0007669"/>
    <property type="project" value="UniProtKB-SubCell"/>
</dbReference>
<name>A0A427B1I9_ENSVE</name>
<comment type="similarity">
    <text evidence="2">Belongs to the bHLH protein family.</text>
</comment>
<evidence type="ECO:0000256" key="2">
    <source>
        <dbReference type="ARBA" id="ARBA00005510"/>
    </source>
</evidence>
<comment type="subcellular location">
    <subcellularLocation>
        <location evidence="1">Nucleus</location>
    </subcellularLocation>
</comment>
<feature type="region of interest" description="Disordered" evidence="7">
    <location>
        <begin position="117"/>
        <end position="159"/>
    </location>
</feature>
<dbReference type="PANTHER" id="PTHR11969:SF54">
    <property type="entry name" value="MAD-LIKE PROTEIN 1"/>
    <property type="match status" value="1"/>
</dbReference>
<keyword evidence="4" id="KW-0238">DNA-binding</keyword>